<evidence type="ECO:0000256" key="1">
    <source>
        <dbReference type="SAM" id="MobiDB-lite"/>
    </source>
</evidence>
<feature type="compositionally biased region" description="Polar residues" evidence="1">
    <location>
        <begin position="36"/>
        <end position="60"/>
    </location>
</feature>
<keyword evidence="4" id="KW-1185">Reference proteome</keyword>
<dbReference type="KEGG" id="apra:G3A50_08590"/>
<gene>
    <name evidence="3" type="ORF">G3A50_08590</name>
</gene>
<dbReference type="InterPro" id="IPR009683">
    <property type="entry name" value="Extensin-like_C"/>
</dbReference>
<feature type="compositionally biased region" description="Low complexity" evidence="1">
    <location>
        <begin position="62"/>
        <end position="80"/>
    </location>
</feature>
<dbReference type="Proteomes" id="UP000464751">
    <property type="component" value="Chromosome"/>
</dbReference>
<accession>A0A6P1YS00</accession>
<dbReference type="AlphaFoldDB" id="A0A6P1YS00"/>
<feature type="compositionally biased region" description="Low complexity" evidence="1">
    <location>
        <begin position="22"/>
        <end position="35"/>
    </location>
</feature>
<dbReference type="EMBL" id="CP048630">
    <property type="protein sequence ID" value="QIB36169.1"/>
    <property type="molecule type" value="Genomic_DNA"/>
</dbReference>
<feature type="region of interest" description="Disordered" evidence="1">
    <location>
        <begin position="134"/>
        <end position="169"/>
    </location>
</feature>
<dbReference type="Pfam" id="PF06904">
    <property type="entry name" value="Extensin-like_C"/>
    <property type="match status" value="1"/>
</dbReference>
<name>A0A6P1YS00_9HYPH</name>
<feature type="region of interest" description="Disordered" evidence="1">
    <location>
        <begin position="1"/>
        <end position="122"/>
    </location>
</feature>
<sequence length="398" mass="40763">MTPPEQPGPAETAQPGQSASGTLETANAAVATTEEPNSSPSPDTGQTTGASVSKGATQPAVTPARQPKAPTPKAAPARAANSMPLPLPSPERRIVAAPSPALGPTKAGAAQLEVGSEPAAADRAEVSIGDGEVIAMPKPSPVLSSPARSSARLKDLPPLPRPRPADASMPLASESARLAALTPGATPAIEGGAPAPQSVPTICPELSNEDLGVFTPAVVTATNPLCTVDRAVSLSAVRMKDGRLVELEPAAVLRCEMAASVAHWLREEVAPAIATLGSPLDKVLVAASQQCRPRNRVAGAKISEHGRGNAMDTRGYRLADGRVFVIGPGKGEETPMPQAFQEKLKASACADFTTILGPGSDGYHEHHLHMDRAVRRSGMVLCQWAISGAKADGDSAEK</sequence>
<feature type="domain" description="Extensin-like C-terminal" evidence="2">
    <location>
        <begin position="213"/>
        <end position="383"/>
    </location>
</feature>
<evidence type="ECO:0000313" key="4">
    <source>
        <dbReference type="Proteomes" id="UP000464751"/>
    </source>
</evidence>
<protein>
    <recommendedName>
        <fullName evidence="2">Extensin-like C-terminal domain-containing protein</fullName>
    </recommendedName>
</protein>
<organism evidence="3 4">
    <name type="scientific">Ancylobacter pratisalsi</name>
    <dbReference type="NCBI Taxonomy" id="1745854"/>
    <lineage>
        <taxon>Bacteria</taxon>
        <taxon>Pseudomonadati</taxon>
        <taxon>Pseudomonadota</taxon>
        <taxon>Alphaproteobacteria</taxon>
        <taxon>Hyphomicrobiales</taxon>
        <taxon>Xanthobacteraceae</taxon>
        <taxon>Ancylobacter</taxon>
    </lineage>
</organism>
<proteinExistence type="predicted"/>
<reference evidence="3 4" key="1">
    <citation type="submission" date="2020-02" db="EMBL/GenBank/DDBJ databases">
        <authorList>
            <person name="Li G."/>
        </authorList>
    </citation>
    <scope>NUCLEOTIDE SEQUENCE [LARGE SCALE GENOMIC DNA]</scope>
    <source>
        <strain evidence="3 4">DSM 102029</strain>
    </source>
</reference>
<evidence type="ECO:0000259" key="2">
    <source>
        <dbReference type="Pfam" id="PF06904"/>
    </source>
</evidence>
<evidence type="ECO:0000313" key="3">
    <source>
        <dbReference type="EMBL" id="QIB36169.1"/>
    </source>
</evidence>